<name>A0ABQ8VSS2_9AGAR</name>
<organism evidence="2 3">
    <name type="scientific">Lentinula lateritia</name>
    <dbReference type="NCBI Taxonomy" id="40482"/>
    <lineage>
        <taxon>Eukaryota</taxon>
        <taxon>Fungi</taxon>
        <taxon>Dikarya</taxon>
        <taxon>Basidiomycota</taxon>
        <taxon>Agaricomycotina</taxon>
        <taxon>Agaricomycetes</taxon>
        <taxon>Agaricomycetidae</taxon>
        <taxon>Agaricales</taxon>
        <taxon>Marasmiineae</taxon>
        <taxon>Omphalotaceae</taxon>
        <taxon>Lentinula</taxon>
    </lineage>
</organism>
<accession>A0ABQ8VSS2</accession>
<feature type="region of interest" description="Disordered" evidence="1">
    <location>
        <begin position="36"/>
        <end position="55"/>
    </location>
</feature>
<proteinExistence type="predicted"/>
<feature type="compositionally biased region" description="Acidic residues" evidence="1">
    <location>
        <begin position="44"/>
        <end position="55"/>
    </location>
</feature>
<feature type="region of interest" description="Disordered" evidence="1">
    <location>
        <begin position="90"/>
        <end position="124"/>
    </location>
</feature>
<evidence type="ECO:0000313" key="3">
    <source>
        <dbReference type="Proteomes" id="UP001150217"/>
    </source>
</evidence>
<dbReference type="EMBL" id="JANVFT010000011">
    <property type="protein sequence ID" value="KAJ4499423.1"/>
    <property type="molecule type" value="Genomic_DNA"/>
</dbReference>
<keyword evidence="3" id="KW-1185">Reference proteome</keyword>
<gene>
    <name evidence="2" type="ORF">C8R41DRAFT_815674</name>
</gene>
<evidence type="ECO:0000256" key="1">
    <source>
        <dbReference type="SAM" id="MobiDB-lite"/>
    </source>
</evidence>
<sequence length="124" mass="13721">MLPLLTPISANRHLQIAGEPVKPPRRPVVKFRDMTRELQNGGEVDSEHEDSSDEEDVVECRVLDWEVSDTAFALDEDIDLAAPVLRDMISETGPPIGEQSNVKGKASSTTFQSPSKPDVPDYDF</sequence>
<evidence type="ECO:0000313" key="2">
    <source>
        <dbReference type="EMBL" id="KAJ4499423.1"/>
    </source>
</evidence>
<dbReference type="Proteomes" id="UP001150217">
    <property type="component" value="Unassembled WGS sequence"/>
</dbReference>
<comment type="caution">
    <text evidence="2">The sequence shown here is derived from an EMBL/GenBank/DDBJ whole genome shotgun (WGS) entry which is preliminary data.</text>
</comment>
<reference evidence="2" key="1">
    <citation type="submission" date="2022-08" db="EMBL/GenBank/DDBJ databases">
        <title>A Global Phylogenomic Analysis of the Shiitake Genus Lentinula.</title>
        <authorList>
            <consortium name="DOE Joint Genome Institute"/>
            <person name="Sierra-Patev S."/>
            <person name="Min B."/>
            <person name="Naranjo-Ortiz M."/>
            <person name="Looney B."/>
            <person name="Konkel Z."/>
            <person name="Slot J.C."/>
            <person name="Sakamoto Y."/>
            <person name="Steenwyk J.L."/>
            <person name="Rokas A."/>
            <person name="Carro J."/>
            <person name="Camarero S."/>
            <person name="Ferreira P."/>
            <person name="Molpeceres G."/>
            <person name="Ruiz-Duenas F.J."/>
            <person name="Serrano A."/>
            <person name="Henrissat B."/>
            <person name="Drula E."/>
            <person name="Hughes K.W."/>
            <person name="Mata J.L."/>
            <person name="Ishikawa N.K."/>
            <person name="Vargas-Isla R."/>
            <person name="Ushijima S."/>
            <person name="Smith C.A."/>
            <person name="Ahrendt S."/>
            <person name="Andreopoulos W."/>
            <person name="He G."/>
            <person name="Labutti K."/>
            <person name="Lipzen A."/>
            <person name="Ng V."/>
            <person name="Riley R."/>
            <person name="Sandor L."/>
            <person name="Barry K."/>
            <person name="Martinez A.T."/>
            <person name="Xiao Y."/>
            <person name="Gibbons J.G."/>
            <person name="Terashima K."/>
            <person name="Grigoriev I.V."/>
            <person name="Hibbett D.S."/>
        </authorList>
    </citation>
    <scope>NUCLEOTIDE SEQUENCE</scope>
    <source>
        <strain evidence="2">RHP3577 ss4</strain>
    </source>
</reference>
<feature type="compositionally biased region" description="Polar residues" evidence="1">
    <location>
        <begin position="98"/>
        <end position="115"/>
    </location>
</feature>
<protein>
    <submittedName>
        <fullName evidence="2">Uncharacterized protein</fullName>
    </submittedName>
</protein>